<reference evidence="2 3" key="1">
    <citation type="journal article" date="2014" name="PLoS Genet.">
        <title>Phylogenetically driven sequencing of extremely halophilic archaea reveals strategies for static and dynamic osmo-response.</title>
        <authorList>
            <person name="Becker E.A."/>
            <person name="Seitzer P.M."/>
            <person name="Tritt A."/>
            <person name="Larsen D."/>
            <person name="Krusor M."/>
            <person name="Yao A.I."/>
            <person name="Wu D."/>
            <person name="Madern D."/>
            <person name="Eisen J.A."/>
            <person name="Darling A.E."/>
            <person name="Facciotti M.T."/>
        </authorList>
    </citation>
    <scope>NUCLEOTIDE SEQUENCE [LARGE SCALE GENOMIC DNA]</scope>
    <source>
        <strain evidence="2 3">DSM 5350</strain>
    </source>
</reference>
<organism evidence="2 3">
    <name type="scientific">Halococcus saccharolyticus DSM 5350</name>
    <dbReference type="NCBI Taxonomy" id="1227455"/>
    <lineage>
        <taxon>Archaea</taxon>
        <taxon>Methanobacteriati</taxon>
        <taxon>Methanobacteriota</taxon>
        <taxon>Stenosarchaea group</taxon>
        <taxon>Halobacteria</taxon>
        <taxon>Halobacteriales</taxon>
        <taxon>Halococcaceae</taxon>
        <taxon>Halococcus</taxon>
    </lineage>
</organism>
<gene>
    <name evidence="2" type="ORF">C449_04690</name>
</gene>
<dbReference type="InParanoid" id="M0MKV2"/>
<comment type="caution">
    <text evidence="2">The sequence shown here is derived from an EMBL/GenBank/DDBJ whole genome shotgun (WGS) entry which is preliminary data.</text>
</comment>
<keyword evidence="3" id="KW-1185">Reference proteome</keyword>
<evidence type="ECO:0000313" key="2">
    <source>
        <dbReference type="EMBL" id="EMA46301.1"/>
    </source>
</evidence>
<dbReference type="InterPro" id="IPR005149">
    <property type="entry name" value="Tscrpt_reg_PadR_N"/>
</dbReference>
<dbReference type="Proteomes" id="UP000011669">
    <property type="component" value="Unassembled WGS sequence"/>
</dbReference>
<proteinExistence type="predicted"/>
<dbReference type="STRING" id="1227455.C449_04690"/>
<accession>M0MKV2</accession>
<dbReference type="SUPFAM" id="SSF46785">
    <property type="entry name" value="Winged helix' DNA-binding domain"/>
    <property type="match status" value="1"/>
</dbReference>
<evidence type="ECO:0000259" key="1">
    <source>
        <dbReference type="Pfam" id="PF03551"/>
    </source>
</evidence>
<dbReference type="InterPro" id="IPR036388">
    <property type="entry name" value="WH-like_DNA-bd_sf"/>
</dbReference>
<feature type="domain" description="Transcription regulator PadR N-terminal" evidence="1">
    <location>
        <begin position="19"/>
        <end position="79"/>
    </location>
</feature>
<dbReference type="RefSeq" id="WP_006076793.1">
    <property type="nucleotide sequence ID" value="NZ_AOMD01000014.1"/>
</dbReference>
<protein>
    <recommendedName>
        <fullName evidence="1">Transcription regulator PadR N-terminal domain-containing protein</fullName>
    </recommendedName>
</protein>
<evidence type="ECO:0000313" key="3">
    <source>
        <dbReference type="Proteomes" id="UP000011669"/>
    </source>
</evidence>
<dbReference type="EMBL" id="AOMD01000014">
    <property type="protein sequence ID" value="EMA46301.1"/>
    <property type="molecule type" value="Genomic_DNA"/>
</dbReference>
<dbReference type="AlphaFoldDB" id="M0MKV2"/>
<name>M0MKV2_9EURY</name>
<dbReference type="Gene3D" id="1.10.10.10">
    <property type="entry name" value="Winged helix-like DNA-binding domain superfamily/Winged helix DNA-binding domain"/>
    <property type="match status" value="1"/>
</dbReference>
<sequence length="92" mass="10459">MEDLNAFQRDLLYVNESVGEASGLEIKDVLDSHYDEEIDTSRLYPNLDELVDRGLIDKGSIDGRTNSYTLSEEGHQALAARREWEESLKPTD</sequence>
<dbReference type="Pfam" id="PF03551">
    <property type="entry name" value="PadR"/>
    <property type="match status" value="1"/>
</dbReference>
<dbReference type="InterPro" id="IPR036390">
    <property type="entry name" value="WH_DNA-bd_sf"/>
</dbReference>